<name>A0A4V5NII0_9PEZI</name>
<dbReference type="AlphaFoldDB" id="A0A4V5NII0"/>
<reference evidence="2 3" key="1">
    <citation type="submission" date="2017-03" db="EMBL/GenBank/DDBJ databases">
        <title>Genomes of endolithic fungi from Antarctica.</title>
        <authorList>
            <person name="Coleine C."/>
            <person name="Masonjones S."/>
            <person name="Stajich J.E."/>
        </authorList>
    </citation>
    <scope>NUCLEOTIDE SEQUENCE [LARGE SCALE GENOMIC DNA]</scope>
    <source>
        <strain evidence="2 3">CCFEE 5184</strain>
    </source>
</reference>
<keyword evidence="3" id="KW-1185">Reference proteome</keyword>
<comment type="caution">
    <text evidence="2">The sequence shown here is derived from an EMBL/GenBank/DDBJ whole genome shotgun (WGS) entry which is preliminary data.</text>
</comment>
<evidence type="ECO:0000256" key="1">
    <source>
        <dbReference type="SAM" id="Phobius"/>
    </source>
</evidence>
<keyword evidence="1" id="KW-0812">Transmembrane</keyword>
<evidence type="ECO:0000313" key="2">
    <source>
        <dbReference type="EMBL" id="TKA83229.1"/>
    </source>
</evidence>
<keyword evidence="1" id="KW-0472">Membrane</keyword>
<organism evidence="2 3">
    <name type="scientific">Friedmanniomyces simplex</name>
    <dbReference type="NCBI Taxonomy" id="329884"/>
    <lineage>
        <taxon>Eukaryota</taxon>
        <taxon>Fungi</taxon>
        <taxon>Dikarya</taxon>
        <taxon>Ascomycota</taxon>
        <taxon>Pezizomycotina</taxon>
        <taxon>Dothideomycetes</taxon>
        <taxon>Dothideomycetidae</taxon>
        <taxon>Mycosphaerellales</taxon>
        <taxon>Teratosphaeriaceae</taxon>
        <taxon>Friedmanniomyces</taxon>
    </lineage>
</organism>
<evidence type="ECO:0000313" key="3">
    <source>
        <dbReference type="Proteomes" id="UP000309340"/>
    </source>
</evidence>
<dbReference type="EMBL" id="NAJQ01000014">
    <property type="protein sequence ID" value="TKA83229.1"/>
    <property type="molecule type" value="Genomic_DNA"/>
</dbReference>
<accession>A0A4V5NII0</accession>
<protein>
    <submittedName>
        <fullName evidence="2">Uncharacterized protein</fullName>
    </submittedName>
</protein>
<sequence>MANVLVASDLLRTDLVLLSRRLTEVLNRRTTTPRILYSMLATCFALLMLGTQILEQRLTTLGSLYVSLLSSTITYLAFPIFKRHLVQHCLANVGGVSEALERDELDL</sequence>
<gene>
    <name evidence="2" type="ORF">B0A55_00643</name>
</gene>
<keyword evidence="1" id="KW-1133">Transmembrane helix</keyword>
<feature type="transmembrane region" description="Helical" evidence="1">
    <location>
        <begin position="60"/>
        <end position="78"/>
    </location>
</feature>
<proteinExistence type="predicted"/>
<dbReference type="Proteomes" id="UP000309340">
    <property type="component" value="Unassembled WGS sequence"/>
</dbReference>
<feature type="transmembrane region" description="Helical" evidence="1">
    <location>
        <begin position="35"/>
        <end position="54"/>
    </location>
</feature>